<dbReference type="EMBL" id="ACLJ02000003">
    <property type="protein sequence ID" value="EFK54046.1"/>
    <property type="molecule type" value="Genomic_DNA"/>
</dbReference>
<dbReference type="STRING" id="585529.HMPREF0291_11703"/>
<reference evidence="1" key="1">
    <citation type="submission" date="2010-06" db="EMBL/GenBank/DDBJ databases">
        <authorList>
            <person name="Muzny D."/>
            <person name="Qin X."/>
            <person name="Buhay C."/>
            <person name="Dugan-Rocha S."/>
            <person name="Ding Y."/>
            <person name="Chen G."/>
            <person name="Hawes A."/>
            <person name="Holder M."/>
            <person name="Jhangiani S."/>
            <person name="Johnson A."/>
            <person name="Khan Z."/>
            <person name="Li Z."/>
            <person name="Liu W."/>
            <person name="Liu X."/>
            <person name="Perez L."/>
            <person name="Shen H."/>
            <person name="Wang Q."/>
            <person name="Watt J."/>
            <person name="Xi L."/>
            <person name="Xin Y."/>
            <person name="Zhou J."/>
            <person name="Deng J."/>
            <person name="Jiang H."/>
            <person name="Liu Y."/>
            <person name="Qu J."/>
            <person name="Song X.-Z."/>
            <person name="Zhang L."/>
            <person name="Villasana D."/>
            <person name="Johnson A."/>
            <person name="Liu J."/>
            <person name="Liyanage D."/>
            <person name="Lorensuhewa L."/>
            <person name="Robinson T."/>
            <person name="Song A."/>
            <person name="Song B.-B."/>
            <person name="Dinh H."/>
            <person name="Thornton R."/>
            <person name="Coyle M."/>
            <person name="Francisco L."/>
            <person name="Jackson L."/>
            <person name="Javaid M."/>
            <person name="Korchina V."/>
            <person name="Kovar C."/>
            <person name="Mata R."/>
            <person name="Mathew T."/>
            <person name="Ngo R."/>
            <person name="Nguyen L."/>
            <person name="Nguyen N."/>
            <person name="Okwuonu G."/>
            <person name="Ongeri F."/>
            <person name="Pham C."/>
            <person name="Simmons D."/>
            <person name="Wilczek-Boney K."/>
            <person name="Hale W."/>
            <person name="Jakkamsetti A."/>
            <person name="Pham P."/>
            <person name="Ruth R."/>
            <person name="San Lucas F."/>
            <person name="Warren J."/>
            <person name="Zhang J."/>
            <person name="Zhao Z."/>
            <person name="Zhou C."/>
            <person name="Zhu D."/>
            <person name="Lee S."/>
            <person name="Bess C."/>
            <person name="Blankenburg K."/>
            <person name="Forbes L."/>
            <person name="Fu Q."/>
            <person name="Gubbala S."/>
            <person name="Hirani K."/>
            <person name="Jayaseelan J.C."/>
            <person name="Lara F."/>
            <person name="Munidasa M."/>
            <person name="Palculict T."/>
            <person name="Patil S."/>
            <person name="Pu L.-L."/>
            <person name="Saada N."/>
            <person name="Tang L."/>
            <person name="Weissenberger G."/>
            <person name="Zhu Y."/>
            <person name="Hemphill L."/>
            <person name="Shang Y."/>
            <person name="Youmans B."/>
            <person name="Ayvaz T."/>
            <person name="Ross M."/>
            <person name="Santibanez J."/>
            <person name="Aqrawi P."/>
            <person name="Gross S."/>
            <person name="Joshi V."/>
            <person name="Fowler G."/>
            <person name="Nazareth L."/>
            <person name="Reid J."/>
            <person name="Worley K."/>
            <person name="Petrosino J."/>
            <person name="Highlander S."/>
            <person name="Gibbs R."/>
        </authorList>
    </citation>
    <scope>NUCLEOTIDE SEQUENCE [LARGE SCALE GENOMIC DNA]</scope>
    <source>
        <strain evidence="1">ATCC 33030</strain>
    </source>
</reference>
<dbReference type="HOGENOM" id="CLU_1692526_0_0_11"/>
<comment type="caution">
    <text evidence="1">The sequence shown here is derived from an EMBL/GenBank/DDBJ whole genome shotgun (WGS) entry which is preliminary data.</text>
</comment>
<name>D7WD15_9CORY</name>
<evidence type="ECO:0000313" key="1">
    <source>
        <dbReference type="EMBL" id="EFK54046.1"/>
    </source>
</evidence>
<gene>
    <name evidence="1" type="ORF">HMPREF0291_11703</name>
</gene>
<sequence length="155" mass="17159">MSESTSDDLVVLFTDGEKVVLPDGLEHSDPLYVVCFWEYSGDGEKDYFIQRTEIVRGATDVLQVIDYARESLAEDELGTTFGVFVIPPDPSGTREHIDLVRLYGEVPEGPFEDPATFGWTMYVAETEASGTVRGIGDPPDPREARLLRAGARVEK</sequence>
<accession>D7WD15</accession>
<evidence type="ECO:0000313" key="2">
    <source>
        <dbReference type="Proteomes" id="UP000004208"/>
    </source>
</evidence>
<dbReference type="RefSeq" id="WP_005290302.1">
    <property type="nucleotide sequence ID" value="NZ_CM000961.1"/>
</dbReference>
<proteinExistence type="predicted"/>
<dbReference type="Proteomes" id="UP000004208">
    <property type="component" value="Unassembled WGS sequence"/>
</dbReference>
<organism evidence="1 2">
    <name type="scientific">Corynebacterium genitalium ATCC 33030</name>
    <dbReference type="NCBI Taxonomy" id="585529"/>
    <lineage>
        <taxon>Bacteria</taxon>
        <taxon>Bacillati</taxon>
        <taxon>Actinomycetota</taxon>
        <taxon>Actinomycetes</taxon>
        <taxon>Mycobacteriales</taxon>
        <taxon>Corynebacteriaceae</taxon>
        <taxon>Corynebacterium</taxon>
    </lineage>
</organism>
<keyword evidence="2" id="KW-1185">Reference proteome</keyword>
<protein>
    <submittedName>
        <fullName evidence="1">Uncharacterized protein</fullName>
    </submittedName>
</protein>
<dbReference type="AlphaFoldDB" id="D7WD15"/>